<feature type="compositionally biased region" description="Basic and acidic residues" evidence="9">
    <location>
        <begin position="905"/>
        <end position="915"/>
    </location>
</feature>
<dbReference type="InterPro" id="IPR001606">
    <property type="entry name" value="ARID_dom"/>
</dbReference>
<dbReference type="Ensembl" id="ENSSFOT00015017235.2">
    <property type="protein sequence ID" value="ENSSFOP00015017042.2"/>
    <property type="gene ID" value="ENSSFOG00015010957.2"/>
</dbReference>
<gene>
    <name evidence="12" type="primary">arid5b</name>
</gene>
<organism evidence="12 13">
    <name type="scientific">Scleropages formosus</name>
    <name type="common">Asian bonytongue</name>
    <name type="synonym">Osteoglossum formosum</name>
    <dbReference type="NCBI Taxonomy" id="113540"/>
    <lineage>
        <taxon>Eukaryota</taxon>
        <taxon>Metazoa</taxon>
        <taxon>Chordata</taxon>
        <taxon>Craniata</taxon>
        <taxon>Vertebrata</taxon>
        <taxon>Euteleostomi</taxon>
        <taxon>Actinopterygii</taxon>
        <taxon>Neopterygii</taxon>
        <taxon>Teleostei</taxon>
        <taxon>Osteoglossocephala</taxon>
        <taxon>Osteoglossomorpha</taxon>
        <taxon>Osteoglossiformes</taxon>
        <taxon>Osteoglossidae</taxon>
        <taxon>Scleropages</taxon>
    </lineage>
</organism>
<dbReference type="PROSITE" id="PS51011">
    <property type="entry name" value="ARID"/>
    <property type="match status" value="1"/>
</dbReference>
<feature type="compositionally biased region" description="Basic and acidic residues" evidence="9">
    <location>
        <begin position="778"/>
        <end position="796"/>
    </location>
</feature>
<evidence type="ECO:0000259" key="11">
    <source>
        <dbReference type="PROSITE" id="PS51011"/>
    </source>
</evidence>
<dbReference type="FunFam" id="1.10.150.60:FF:000004">
    <property type="entry name" value="AT-rich interactive domain-containing protein 5B"/>
    <property type="match status" value="1"/>
</dbReference>
<evidence type="ECO:0000256" key="4">
    <source>
        <dbReference type="ARBA" id="ARBA00023015"/>
    </source>
</evidence>
<feature type="compositionally biased region" description="Basic and acidic residues" evidence="9">
    <location>
        <begin position="489"/>
        <end position="505"/>
    </location>
</feature>
<keyword evidence="7" id="KW-0804">Transcription</keyword>
<dbReference type="Proteomes" id="UP000694397">
    <property type="component" value="Chromosome 24"/>
</dbReference>
<dbReference type="PANTHER" id="PTHR13964">
    <property type="entry name" value="RBP-RELATED"/>
    <property type="match status" value="1"/>
</dbReference>
<evidence type="ECO:0000256" key="1">
    <source>
        <dbReference type="ARBA" id="ARBA00004123"/>
    </source>
</evidence>
<dbReference type="GO" id="GO:0005634">
    <property type="term" value="C:nucleus"/>
    <property type="evidence" value="ECO:0007669"/>
    <property type="project" value="UniProtKB-SubCell"/>
</dbReference>
<feature type="region of interest" description="Disordered" evidence="9">
    <location>
        <begin position="557"/>
        <end position="595"/>
    </location>
</feature>
<evidence type="ECO:0000256" key="5">
    <source>
        <dbReference type="ARBA" id="ARBA00023125"/>
    </source>
</evidence>
<evidence type="ECO:0000256" key="10">
    <source>
        <dbReference type="SAM" id="Phobius"/>
    </source>
</evidence>
<dbReference type="SMART" id="SM01014">
    <property type="entry name" value="ARID"/>
    <property type="match status" value="1"/>
</dbReference>
<reference evidence="12" key="2">
    <citation type="submission" date="2025-08" db="UniProtKB">
        <authorList>
            <consortium name="Ensembl"/>
        </authorList>
    </citation>
    <scope>IDENTIFICATION</scope>
</reference>
<reference evidence="12" key="3">
    <citation type="submission" date="2025-09" db="UniProtKB">
        <authorList>
            <consortium name="Ensembl"/>
        </authorList>
    </citation>
    <scope>IDENTIFICATION</scope>
</reference>
<protein>
    <recommendedName>
        <fullName evidence="3">AT-rich interactive domain-containing protein 5B</fullName>
    </recommendedName>
</protein>
<feature type="transmembrane region" description="Helical" evidence="10">
    <location>
        <begin position="6"/>
        <end position="27"/>
    </location>
</feature>
<feature type="region of interest" description="Disordered" evidence="9">
    <location>
        <begin position="773"/>
        <end position="810"/>
    </location>
</feature>
<evidence type="ECO:0000256" key="2">
    <source>
        <dbReference type="ARBA" id="ARBA00010608"/>
    </source>
</evidence>
<dbReference type="SUPFAM" id="SSF46774">
    <property type="entry name" value="ARID-like"/>
    <property type="match status" value="1"/>
</dbReference>
<comment type="similarity">
    <text evidence="2">Belongs to the ARID5B family.</text>
</comment>
<keyword evidence="13" id="KW-1185">Reference proteome</keyword>
<dbReference type="PANTHER" id="PTHR13964:SF37">
    <property type="entry name" value="AT-RICH INTERACTIVE DOMAIN-CONTAINING PROTEIN 5B"/>
    <property type="match status" value="1"/>
</dbReference>
<feature type="transmembrane region" description="Helical" evidence="10">
    <location>
        <begin position="34"/>
        <end position="51"/>
    </location>
</feature>
<dbReference type="GO" id="GO:0000976">
    <property type="term" value="F:transcription cis-regulatory region binding"/>
    <property type="evidence" value="ECO:0007669"/>
    <property type="project" value="TreeGrafter"/>
</dbReference>
<evidence type="ECO:0000256" key="9">
    <source>
        <dbReference type="SAM" id="MobiDB-lite"/>
    </source>
</evidence>
<dbReference type="OrthoDB" id="1938591at2759"/>
<accession>A0A8C9RQT7</accession>
<evidence type="ECO:0000313" key="13">
    <source>
        <dbReference type="Proteomes" id="UP000694397"/>
    </source>
</evidence>
<sequence>MSFRVRVADVCVCVCVCVFSYLFIFLFKLLNGKCAFELLIITFVLFPQWVGSPCGLHGPYVFYKAFRFHLEGKPRILSLGDFFFVRCKPEDPICIAELQLLWEERTTKQLLSSSKLYFLPEDTPQGRTVNHGEDEIVAVSEKVIVKLENLIKWMVSDSSTWTRGLKAVPLKPAVLRELGKNGQREALHKYRESTLNSGLNFKDVLKEKAELGEDSEERRVLVLSYPQYCRYRSVIARLRERPSSLLTDHVVLALGGVASLGSDTRILYCRDTFEHPTLIENESICDEFAPNLKGRPRKKKLSISQRRDSQSQSTGKEAGSPEAKPSAKVKSDSKAAPARPKGNGSCKKASAEEKASAGAGEECREDEQAFLVALYKYMKERKTPIERIPYLGFKQINLWTMFQAAQKLGGYEQITARRQWKNVYDELGGNPGSTSAATCTRRHYERLILPYERYTKGEEDKPLPPAKPRKAEAGAQEGVAKTKVVIAKRPKDEQNQKPKTEKDVSVKSPEPSLVPDDETKTQVEASVQLEAQQLLKEKCDTRKEEEQGEVEELRITSKEDAMTGKVEEKPALRAPPWENGTSDQVTQDKPTSPQTTAKCVELQEKLSLELPQEGTAPKPLHLPYTPYQNDMPESGTPGSVGAGDSSVVKEPQTHVGMVLPTLKQKPSQTFAVSEVIPEKEELSSKDDSCAGYTSMAYPRVNSGIMSPLAKKKLLSQVSGTGLPNSYSFGQPPPLINTKCTSSGANDLTPLQSQLGSVAETVVVNRPSVIQHAQSFRARNTEERKPLGDDLARDSSGKSETQMSSIGEPYLLRTDLLKSQDNMEKTAEKQVLHPTQVPSYMGDFYPSAHFHSLYRQTEHHRRKEQMTKYLGREQLFAEYENMQGLPPSSPPENVGLSYCAHLGQKERLSPGDRLSEDQPTDLSLPKSSPNDLSSSKGSLCGLPHSIITPIFQGANNQTSNVDYHPRACRVSPMAMIPPKKSVDRPPRGGGTSQNDRGEDVIGYKAEEMVRPILSTKSSPQNIGAARPLKRNLEELENGLPEKKIRAVTPMHSAKDAAGRVATPDLECEVTKPAEPVHAMHVNSYAESHKFPLPSPIFPGLYHGAFVSQVQDMCDGLSSCLPAGYSHPLQYLKNQAVVSPLVPPFAIHSLMMQRQLLASTASPPHLYRHPIGASYGDLLHHGLYPVSALNAQPAFSPPQLPSVHPSTKLS</sequence>
<dbReference type="CDD" id="cd16885">
    <property type="entry name" value="ARID_ARID5B"/>
    <property type="match status" value="1"/>
</dbReference>
<keyword evidence="10" id="KW-0812">Transmembrane</keyword>
<evidence type="ECO:0000313" key="12">
    <source>
        <dbReference type="Ensembl" id="ENSSFOP00015017042.2"/>
    </source>
</evidence>
<dbReference type="InterPro" id="IPR051232">
    <property type="entry name" value="ARID/SWI1_ChromRemod"/>
</dbReference>
<proteinExistence type="inferred from homology"/>
<dbReference type="InterPro" id="IPR030408">
    <property type="entry name" value="ARID5B_ARID/BRIGHT_DNA-bd"/>
</dbReference>
<reference evidence="12 13" key="1">
    <citation type="submission" date="2019-04" db="EMBL/GenBank/DDBJ databases">
        <authorList>
            <consortium name="Wellcome Sanger Institute Data Sharing"/>
        </authorList>
    </citation>
    <scope>NUCLEOTIDE SEQUENCE [LARGE SCALE GENOMIC DNA]</scope>
</reference>
<keyword evidence="5" id="KW-0238">DNA-binding</keyword>
<feature type="region of interest" description="Disordered" evidence="9">
    <location>
        <begin position="610"/>
        <end position="646"/>
    </location>
</feature>
<keyword evidence="4" id="KW-0805">Transcription regulation</keyword>
<dbReference type="AlphaFoldDB" id="A0A8C9RQT7"/>
<feature type="compositionally biased region" description="Basic and acidic residues" evidence="9">
    <location>
        <begin position="557"/>
        <end position="571"/>
    </location>
</feature>
<feature type="compositionally biased region" description="Polar residues" evidence="9">
    <location>
        <begin position="579"/>
        <end position="595"/>
    </location>
</feature>
<evidence type="ECO:0000256" key="6">
    <source>
        <dbReference type="ARBA" id="ARBA00023159"/>
    </source>
</evidence>
<dbReference type="GO" id="GO:0006357">
    <property type="term" value="P:regulation of transcription by RNA polymerase II"/>
    <property type="evidence" value="ECO:0007669"/>
    <property type="project" value="TreeGrafter"/>
</dbReference>
<feature type="compositionally biased region" description="Polar residues" evidence="9">
    <location>
        <begin position="924"/>
        <end position="936"/>
    </location>
</feature>
<keyword evidence="10" id="KW-0472">Membrane</keyword>
<feature type="region of interest" description="Disordered" evidence="9">
    <location>
        <begin position="973"/>
        <end position="996"/>
    </location>
</feature>
<dbReference type="Gene3D" id="1.10.150.60">
    <property type="entry name" value="ARID DNA-binding domain"/>
    <property type="match status" value="1"/>
</dbReference>
<feature type="region of interest" description="Disordered" evidence="9">
    <location>
        <begin position="296"/>
        <end position="349"/>
    </location>
</feature>
<dbReference type="Pfam" id="PF01388">
    <property type="entry name" value="ARID"/>
    <property type="match status" value="1"/>
</dbReference>
<keyword evidence="6" id="KW-0010">Activator</keyword>
<dbReference type="GeneTree" id="ENSGT00940000163584"/>
<comment type="subcellular location">
    <subcellularLocation>
        <location evidence="1">Nucleus</location>
    </subcellularLocation>
</comment>
<keyword evidence="10" id="KW-1133">Transmembrane helix</keyword>
<evidence type="ECO:0000256" key="7">
    <source>
        <dbReference type="ARBA" id="ARBA00023163"/>
    </source>
</evidence>
<evidence type="ECO:0000256" key="3">
    <source>
        <dbReference type="ARBA" id="ARBA00013841"/>
    </source>
</evidence>
<keyword evidence="8" id="KW-0539">Nucleus</keyword>
<dbReference type="InterPro" id="IPR036431">
    <property type="entry name" value="ARID_dom_sf"/>
</dbReference>
<feature type="region of interest" description="Disordered" evidence="9">
    <location>
        <begin position="905"/>
        <end position="936"/>
    </location>
</feature>
<dbReference type="SMART" id="SM00501">
    <property type="entry name" value="BRIGHT"/>
    <property type="match status" value="1"/>
</dbReference>
<name>A0A8C9RQT7_SCLFO</name>
<evidence type="ECO:0000256" key="8">
    <source>
        <dbReference type="ARBA" id="ARBA00023242"/>
    </source>
</evidence>
<feature type="domain" description="ARID" evidence="11">
    <location>
        <begin position="364"/>
        <end position="456"/>
    </location>
</feature>
<feature type="region of interest" description="Disordered" evidence="9">
    <location>
        <begin position="455"/>
        <end position="521"/>
    </location>
</feature>